<reference evidence="2 3" key="1">
    <citation type="journal article" date="2020" name="Nat. Food">
        <title>A phased Vanilla planifolia genome enables genetic improvement of flavour and production.</title>
        <authorList>
            <person name="Hasing T."/>
            <person name="Tang H."/>
            <person name="Brym M."/>
            <person name="Khazi F."/>
            <person name="Huang T."/>
            <person name="Chambers A.H."/>
        </authorList>
    </citation>
    <scope>NUCLEOTIDE SEQUENCE [LARGE SCALE GENOMIC DNA]</scope>
    <source>
        <tissue evidence="2">Leaf</tissue>
    </source>
</reference>
<dbReference type="AlphaFoldDB" id="A0A835QQG6"/>
<sequence>MAFEGLSAFDLIREHLLGRRLPLMISSPASPFPPSAPRRHAQRSHRLRLPETHRNHCPPPRSQP</sequence>
<dbReference type="OrthoDB" id="273917at2759"/>
<dbReference type="EMBL" id="JADCNL010000007">
    <property type="protein sequence ID" value="KAG0473057.1"/>
    <property type="molecule type" value="Genomic_DNA"/>
</dbReference>
<protein>
    <submittedName>
        <fullName evidence="2">Uncharacterized protein</fullName>
    </submittedName>
</protein>
<proteinExistence type="predicted"/>
<name>A0A835QQG6_VANPL</name>
<comment type="caution">
    <text evidence="2">The sequence shown here is derived from an EMBL/GenBank/DDBJ whole genome shotgun (WGS) entry which is preliminary data.</text>
</comment>
<organism evidence="2 3">
    <name type="scientific">Vanilla planifolia</name>
    <name type="common">Vanilla</name>
    <dbReference type="NCBI Taxonomy" id="51239"/>
    <lineage>
        <taxon>Eukaryota</taxon>
        <taxon>Viridiplantae</taxon>
        <taxon>Streptophyta</taxon>
        <taxon>Embryophyta</taxon>
        <taxon>Tracheophyta</taxon>
        <taxon>Spermatophyta</taxon>
        <taxon>Magnoliopsida</taxon>
        <taxon>Liliopsida</taxon>
        <taxon>Asparagales</taxon>
        <taxon>Orchidaceae</taxon>
        <taxon>Vanilloideae</taxon>
        <taxon>Vanilleae</taxon>
        <taxon>Vanilla</taxon>
    </lineage>
</organism>
<gene>
    <name evidence="2" type="ORF">HPP92_014914</name>
</gene>
<dbReference type="Proteomes" id="UP000636800">
    <property type="component" value="Chromosome 7"/>
</dbReference>
<evidence type="ECO:0000313" key="3">
    <source>
        <dbReference type="Proteomes" id="UP000636800"/>
    </source>
</evidence>
<feature type="compositionally biased region" description="Basic residues" evidence="1">
    <location>
        <begin position="37"/>
        <end position="47"/>
    </location>
</feature>
<feature type="region of interest" description="Disordered" evidence="1">
    <location>
        <begin position="24"/>
        <end position="64"/>
    </location>
</feature>
<evidence type="ECO:0000313" key="2">
    <source>
        <dbReference type="EMBL" id="KAG0473057.1"/>
    </source>
</evidence>
<accession>A0A835QQG6</accession>
<evidence type="ECO:0000256" key="1">
    <source>
        <dbReference type="SAM" id="MobiDB-lite"/>
    </source>
</evidence>
<keyword evidence="3" id="KW-1185">Reference proteome</keyword>